<dbReference type="RefSeq" id="WP_377359763.1">
    <property type="nucleotide sequence ID" value="NZ_JBHTCM010000012.1"/>
</dbReference>
<protein>
    <submittedName>
        <fullName evidence="2">Uncharacterized protein</fullName>
    </submittedName>
</protein>
<comment type="caution">
    <text evidence="2">The sequence shown here is derived from an EMBL/GenBank/DDBJ whole genome shotgun (WGS) entry which is preliminary data.</text>
</comment>
<organism evidence="2 3">
    <name type="scientific">Rhodocista pekingensis</name>
    <dbReference type="NCBI Taxonomy" id="201185"/>
    <lineage>
        <taxon>Bacteria</taxon>
        <taxon>Pseudomonadati</taxon>
        <taxon>Pseudomonadota</taxon>
        <taxon>Alphaproteobacteria</taxon>
        <taxon>Rhodospirillales</taxon>
        <taxon>Azospirillaceae</taxon>
        <taxon>Rhodocista</taxon>
    </lineage>
</organism>
<name>A0ABW2KVV9_9PROT</name>
<accession>A0ABW2KVV9</accession>
<gene>
    <name evidence="2" type="ORF">ACFQPS_13530</name>
</gene>
<dbReference type="Proteomes" id="UP001596456">
    <property type="component" value="Unassembled WGS sequence"/>
</dbReference>
<evidence type="ECO:0000313" key="3">
    <source>
        <dbReference type="Proteomes" id="UP001596456"/>
    </source>
</evidence>
<feature type="region of interest" description="Disordered" evidence="1">
    <location>
        <begin position="65"/>
        <end position="136"/>
    </location>
</feature>
<dbReference type="EMBL" id="JBHTCM010000012">
    <property type="protein sequence ID" value="MFC7334188.1"/>
    <property type="molecule type" value="Genomic_DNA"/>
</dbReference>
<keyword evidence="3" id="KW-1185">Reference proteome</keyword>
<proteinExistence type="predicted"/>
<sequence length="136" mass="14170">MLPSPPPRLRFCARIVSGLLLCIAIVLGGGLSRPGGALESLRHALSAWPTGSDGLLATPVAVPKAIDPAGRPDLTAKRLPRPDSGPGPLPPFLTAAGLRLPLPRRERPARAPRPRPVPPRRPLPSGLCPTGPPLRG</sequence>
<evidence type="ECO:0000313" key="2">
    <source>
        <dbReference type="EMBL" id="MFC7334188.1"/>
    </source>
</evidence>
<evidence type="ECO:0000256" key="1">
    <source>
        <dbReference type="SAM" id="MobiDB-lite"/>
    </source>
</evidence>
<reference evidence="3" key="1">
    <citation type="journal article" date="2019" name="Int. J. Syst. Evol. Microbiol.">
        <title>The Global Catalogue of Microorganisms (GCM) 10K type strain sequencing project: providing services to taxonomists for standard genome sequencing and annotation.</title>
        <authorList>
            <consortium name="The Broad Institute Genomics Platform"/>
            <consortium name="The Broad Institute Genome Sequencing Center for Infectious Disease"/>
            <person name="Wu L."/>
            <person name="Ma J."/>
        </authorList>
    </citation>
    <scope>NUCLEOTIDE SEQUENCE [LARGE SCALE GENOMIC DNA]</scope>
    <source>
        <strain evidence="3">CGMCC 1.16275</strain>
    </source>
</reference>